<accession>A0AAD4HY71</accession>
<keyword evidence="2" id="KW-1185">Reference proteome</keyword>
<dbReference type="Proteomes" id="UP001197093">
    <property type="component" value="Unassembled WGS sequence"/>
</dbReference>
<dbReference type="Gene3D" id="3.40.50.150">
    <property type="entry name" value="Vaccinia Virus protein VP39"/>
    <property type="match status" value="1"/>
</dbReference>
<dbReference type="AlphaFoldDB" id="A0AAD4HY71"/>
<dbReference type="EMBL" id="JAHCVI010000003">
    <property type="protein sequence ID" value="KAG7287656.1"/>
    <property type="molecule type" value="Genomic_DNA"/>
</dbReference>
<name>A0AAD4HY71_9PEZI</name>
<dbReference type="InterPro" id="IPR029063">
    <property type="entry name" value="SAM-dependent_MTases_sf"/>
</dbReference>
<evidence type="ECO:0000313" key="1">
    <source>
        <dbReference type="EMBL" id="KAG7287656.1"/>
    </source>
</evidence>
<dbReference type="SUPFAM" id="SSF53335">
    <property type="entry name" value="S-adenosyl-L-methionine-dependent methyltransferases"/>
    <property type="match status" value="1"/>
</dbReference>
<gene>
    <name evidence="1" type="ORF">NEMBOFW57_007169</name>
</gene>
<reference evidence="1" key="1">
    <citation type="submission" date="2023-02" db="EMBL/GenBank/DDBJ databases">
        <authorList>
            <person name="Palmer J.M."/>
        </authorList>
    </citation>
    <scope>NUCLEOTIDE SEQUENCE</scope>
    <source>
        <strain evidence="1">FW57</strain>
    </source>
</reference>
<proteinExistence type="predicted"/>
<protein>
    <submittedName>
        <fullName evidence="1">Uncharacterized protein</fullName>
    </submittedName>
</protein>
<evidence type="ECO:0000313" key="2">
    <source>
        <dbReference type="Proteomes" id="UP001197093"/>
    </source>
</evidence>
<comment type="caution">
    <text evidence="1">The sequence shown here is derived from an EMBL/GenBank/DDBJ whole genome shotgun (WGS) entry which is preliminary data.</text>
</comment>
<sequence>MEQPDTTQLASGSKVARAAESATVLGIDIAPVQSATEPNCWFEFDNVNWEWARTPQSFDLIWGSKLLGNVNNWPRMFQGAYKGLMPGGFLELYDTPFSYLSVSDQEAPSWKSVSQQAHELGKKTNCSFSIAPGMYMRHMVAVGFVDIKETWETTEVTQFVLHDVENMLRLSWHLQGVENKGIWARLADWRGRLESEAGNVKVRQLLQADVAS</sequence>
<organism evidence="1 2">
    <name type="scientific">Staphylotrichum longicolle</name>
    <dbReference type="NCBI Taxonomy" id="669026"/>
    <lineage>
        <taxon>Eukaryota</taxon>
        <taxon>Fungi</taxon>
        <taxon>Dikarya</taxon>
        <taxon>Ascomycota</taxon>
        <taxon>Pezizomycotina</taxon>
        <taxon>Sordariomycetes</taxon>
        <taxon>Sordariomycetidae</taxon>
        <taxon>Sordariales</taxon>
        <taxon>Chaetomiaceae</taxon>
        <taxon>Staphylotrichum</taxon>
    </lineage>
</organism>